<accession>A0A381ZHR8</accession>
<feature type="domain" description="Glycoside hydrolase family 29 N-terminal" evidence="6">
    <location>
        <begin position="27"/>
        <end position="126"/>
    </location>
</feature>
<evidence type="ECO:0000313" key="7">
    <source>
        <dbReference type="EMBL" id="SVA88815.1"/>
    </source>
</evidence>
<organism evidence="7">
    <name type="scientific">marine metagenome</name>
    <dbReference type="NCBI Taxonomy" id="408172"/>
    <lineage>
        <taxon>unclassified sequences</taxon>
        <taxon>metagenomes</taxon>
        <taxon>ecological metagenomes</taxon>
    </lineage>
</organism>
<dbReference type="SUPFAM" id="SSF51445">
    <property type="entry name" value="(Trans)glycosidases"/>
    <property type="match status" value="1"/>
</dbReference>
<protein>
    <recommendedName>
        <fullName evidence="2">alpha-L-fucosidase</fullName>
        <ecNumber evidence="2">3.2.1.51</ecNumber>
    </recommendedName>
</protein>
<dbReference type="Pfam" id="PF01120">
    <property type="entry name" value="Alpha_L_fucos"/>
    <property type="match status" value="1"/>
</dbReference>
<evidence type="ECO:0000256" key="3">
    <source>
        <dbReference type="ARBA" id="ARBA00022729"/>
    </source>
</evidence>
<keyword evidence="3" id="KW-0732">Signal</keyword>
<sequence>MSLILLLVISLWFCPVSMARDFPDDNRMEWWREARFGMFIHWGLYSIPAGTWQDRTTHGEWIRQTAQIPIEVYDQFISEFNPLKFDANEWVRVAKAAGMKYIVLTSKHHDGFCLFNSNYTDFDIMNTP</sequence>
<name>A0A381ZHR8_9ZZZZ</name>
<dbReference type="AlphaFoldDB" id="A0A381ZHR8"/>
<keyword evidence="4" id="KW-0378">Hydrolase</keyword>
<feature type="non-terminal residue" evidence="7">
    <location>
        <position position="128"/>
    </location>
</feature>
<dbReference type="InterPro" id="IPR000933">
    <property type="entry name" value="Glyco_hydro_29"/>
</dbReference>
<dbReference type="EMBL" id="UINC01021380">
    <property type="protein sequence ID" value="SVA88815.1"/>
    <property type="molecule type" value="Genomic_DNA"/>
</dbReference>
<reference evidence="7" key="1">
    <citation type="submission" date="2018-05" db="EMBL/GenBank/DDBJ databases">
        <authorList>
            <person name="Lanie J.A."/>
            <person name="Ng W.-L."/>
            <person name="Kazmierczak K.M."/>
            <person name="Andrzejewski T.M."/>
            <person name="Davidsen T.M."/>
            <person name="Wayne K.J."/>
            <person name="Tettelin H."/>
            <person name="Glass J.I."/>
            <person name="Rusch D."/>
            <person name="Podicherti R."/>
            <person name="Tsui H.-C.T."/>
            <person name="Winkler M.E."/>
        </authorList>
    </citation>
    <scope>NUCLEOTIDE SEQUENCE</scope>
</reference>
<comment type="similarity">
    <text evidence="1">Belongs to the glycosyl hydrolase 29 family.</text>
</comment>
<dbReference type="PANTHER" id="PTHR10030">
    <property type="entry name" value="ALPHA-L-FUCOSIDASE"/>
    <property type="match status" value="1"/>
</dbReference>
<dbReference type="InterPro" id="IPR017853">
    <property type="entry name" value="GH"/>
</dbReference>
<evidence type="ECO:0000256" key="4">
    <source>
        <dbReference type="ARBA" id="ARBA00022801"/>
    </source>
</evidence>
<dbReference type="InterPro" id="IPR057739">
    <property type="entry name" value="Glyco_hydro_29_N"/>
</dbReference>
<evidence type="ECO:0000256" key="5">
    <source>
        <dbReference type="ARBA" id="ARBA00023295"/>
    </source>
</evidence>
<evidence type="ECO:0000259" key="6">
    <source>
        <dbReference type="Pfam" id="PF01120"/>
    </source>
</evidence>
<gene>
    <name evidence="7" type="ORF">METZ01_LOCUS141669</name>
</gene>
<dbReference type="GO" id="GO:0006004">
    <property type="term" value="P:fucose metabolic process"/>
    <property type="evidence" value="ECO:0007669"/>
    <property type="project" value="TreeGrafter"/>
</dbReference>
<evidence type="ECO:0000256" key="1">
    <source>
        <dbReference type="ARBA" id="ARBA00007951"/>
    </source>
</evidence>
<dbReference type="EC" id="3.2.1.51" evidence="2"/>
<dbReference type="GO" id="GO:0016139">
    <property type="term" value="P:glycoside catabolic process"/>
    <property type="evidence" value="ECO:0007669"/>
    <property type="project" value="TreeGrafter"/>
</dbReference>
<dbReference type="GO" id="GO:0004560">
    <property type="term" value="F:alpha-L-fucosidase activity"/>
    <property type="evidence" value="ECO:0007669"/>
    <property type="project" value="InterPro"/>
</dbReference>
<dbReference type="Gene3D" id="3.20.20.80">
    <property type="entry name" value="Glycosidases"/>
    <property type="match status" value="1"/>
</dbReference>
<keyword evidence="5" id="KW-0326">Glycosidase</keyword>
<dbReference type="PANTHER" id="PTHR10030:SF37">
    <property type="entry name" value="ALPHA-L-FUCOSIDASE-RELATED"/>
    <property type="match status" value="1"/>
</dbReference>
<dbReference type="GO" id="GO:0005764">
    <property type="term" value="C:lysosome"/>
    <property type="evidence" value="ECO:0007669"/>
    <property type="project" value="TreeGrafter"/>
</dbReference>
<dbReference type="SMART" id="SM00812">
    <property type="entry name" value="Alpha_L_fucos"/>
    <property type="match status" value="1"/>
</dbReference>
<proteinExistence type="inferred from homology"/>
<evidence type="ECO:0000256" key="2">
    <source>
        <dbReference type="ARBA" id="ARBA00012662"/>
    </source>
</evidence>